<dbReference type="InterPro" id="IPR025178">
    <property type="entry name" value="Lnb_N"/>
</dbReference>
<evidence type="ECO:0000256" key="1">
    <source>
        <dbReference type="SAM" id="MobiDB-lite"/>
    </source>
</evidence>
<dbReference type="OrthoDB" id="274718at2"/>
<keyword evidence="2" id="KW-0472">Membrane</keyword>
<gene>
    <name evidence="4" type="ORF">EV670_0449</name>
</gene>
<dbReference type="RefSeq" id="WP_130430186.1">
    <property type="nucleotide sequence ID" value="NZ_SHKP01000004.1"/>
</dbReference>
<keyword evidence="2" id="KW-0812">Transmembrane</keyword>
<feature type="region of interest" description="Disordered" evidence="1">
    <location>
        <begin position="311"/>
        <end position="330"/>
    </location>
</feature>
<evidence type="ECO:0000259" key="3">
    <source>
        <dbReference type="Pfam" id="PF13387"/>
    </source>
</evidence>
<accession>A0A4V2FUK8</accession>
<keyword evidence="2" id="KW-1133">Transmembrane helix</keyword>
<feature type="domain" description="Lnb N-terminal periplasmic" evidence="3">
    <location>
        <begin position="119"/>
        <end position="275"/>
    </location>
</feature>
<keyword evidence="5" id="KW-1185">Reference proteome</keyword>
<reference evidence="4 5" key="1">
    <citation type="submission" date="2019-02" db="EMBL/GenBank/DDBJ databases">
        <title>Genomic Encyclopedia of Type Strains, Phase IV (KMG-IV): sequencing the most valuable type-strain genomes for metagenomic binning, comparative biology and taxonomic classification.</title>
        <authorList>
            <person name="Goeker M."/>
        </authorList>
    </citation>
    <scope>NUCLEOTIDE SEQUENCE [LARGE SCALE GENOMIC DNA]</scope>
    <source>
        <strain evidence="4 5">DSM 19570</strain>
    </source>
</reference>
<sequence>MKRAIVVAASIPILLVTAWWTLALVFAGPAPAWLSIALASTYALGTLAILLWLRPFAWALAACGLAFVALLIWWSTIRPSNDGDWQAEVARLPRVEVRGQHLVVHNIRNFDYRTESDFTPRYVDRSYDLSTLRGVDVFMSYWGSPAIAHTIMSWQFDNAPPLAVSIETRKRKGQEYSAVKGFFKQYEIIYVVADEHDVVGLRTNHRGEQVYLYRLRSTPALARALLLDYVDSINSLVEQPQFYNALADNCTTSIRRHREHVDPDAPPLDWRLFANGYLDQRLYDRSIVDTSLPFAELRKLSHIDDKAKAAARDPTFSRRIREGLPDPRQP</sequence>
<name>A0A4V2FUK8_9BURK</name>
<evidence type="ECO:0000313" key="5">
    <source>
        <dbReference type="Proteomes" id="UP000293671"/>
    </source>
</evidence>
<dbReference type="Proteomes" id="UP000293671">
    <property type="component" value="Unassembled WGS sequence"/>
</dbReference>
<dbReference type="AlphaFoldDB" id="A0A4V2FUK8"/>
<organism evidence="4 5">
    <name type="scientific">Rivibacter subsaxonicus</name>
    <dbReference type="NCBI Taxonomy" id="457575"/>
    <lineage>
        <taxon>Bacteria</taxon>
        <taxon>Pseudomonadati</taxon>
        <taxon>Pseudomonadota</taxon>
        <taxon>Betaproteobacteria</taxon>
        <taxon>Burkholderiales</taxon>
        <taxon>Rivibacter</taxon>
    </lineage>
</organism>
<proteinExistence type="predicted"/>
<evidence type="ECO:0000313" key="4">
    <source>
        <dbReference type="EMBL" id="RZU02426.1"/>
    </source>
</evidence>
<feature type="transmembrane region" description="Helical" evidence="2">
    <location>
        <begin position="58"/>
        <end position="76"/>
    </location>
</feature>
<evidence type="ECO:0000256" key="2">
    <source>
        <dbReference type="SAM" id="Phobius"/>
    </source>
</evidence>
<dbReference type="EMBL" id="SHKP01000004">
    <property type="protein sequence ID" value="RZU02426.1"/>
    <property type="molecule type" value="Genomic_DNA"/>
</dbReference>
<protein>
    <submittedName>
        <fullName evidence="4">Uncharacterized protein DUF4105</fullName>
    </submittedName>
</protein>
<comment type="caution">
    <text evidence="4">The sequence shown here is derived from an EMBL/GenBank/DDBJ whole genome shotgun (WGS) entry which is preliminary data.</text>
</comment>
<feature type="transmembrane region" description="Helical" evidence="2">
    <location>
        <begin position="33"/>
        <end position="53"/>
    </location>
</feature>
<dbReference type="Pfam" id="PF13387">
    <property type="entry name" value="Lnb_N"/>
    <property type="match status" value="1"/>
</dbReference>